<dbReference type="Gene3D" id="3.40.190.10">
    <property type="entry name" value="Periplasmic binding protein-like II"/>
    <property type="match status" value="2"/>
</dbReference>
<evidence type="ECO:0000256" key="2">
    <source>
        <dbReference type="ARBA" id="ARBA00023015"/>
    </source>
</evidence>
<evidence type="ECO:0000259" key="5">
    <source>
        <dbReference type="PROSITE" id="PS50931"/>
    </source>
</evidence>
<dbReference type="EMBL" id="CP000112">
    <property type="protein sequence ID" value="ABB39629.1"/>
    <property type="molecule type" value="Genomic_DNA"/>
</dbReference>
<dbReference type="STRING" id="207559.Dde_2834"/>
<dbReference type="InterPro" id="IPR050389">
    <property type="entry name" value="LysR-type_TF"/>
</dbReference>
<dbReference type="Proteomes" id="UP000002710">
    <property type="component" value="Chromosome"/>
</dbReference>
<evidence type="ECO:0000313" key="6">
    <source>
        <dbReference type="EMBL" id="ABB39629.1"/>
    </source>
</evidence>
<evidence type="ECO:0000256" key="4">
    <source>
        <dbReference type="ARBA" id="ARBA00023163"/>
    </source>
</evidence>
<dbReference type="PROSITE" id="PS50931">
    <property type="entry name" value="HTH_LYSR"/>
    <property type="match status" value="1"/>
</dbReference>
<dbReference type="InterPro" id="IPR000847">
    <property type="entry name" value="LysR_HTH_N"/>
</dbReference>
<evidence type="ECO:0000256" key="1">
    <source>
        <dbReference type="ARBA" id="ARBA00009437"/>
    </source>
</evidence>
<dbReference type="GO" id="GO:0003677">
    <property type="term" value="F:DNA binding"/>
    <property type="evidence" value="ECO:0007669"/>
    <property type="project" value="UniProtKB-KW"/>
</dbReference>
<evidence type="ECO:0000256" key="3">
    <source>
        <dbReference type="ARBA" id="ARBA00023125"/>
    </source>
</evidence>
<dbReference type="InterPro" id="IPR036388">
    <property type="entry name" value="WH-like_DNA-bd_sf"/>
</dbReference>
<keyword evidence="2" id="KW-0805">Transcription regulation</keyword>
<dbReference type="Pfam" id="PF03466">
    <property type="entry name" value="LysR_substrate"/>
    <property type="match status" value="1"/>
</dbReference>
<sequence length="309" mass="33956">MDISSVNLNLLVALKALLDEGNVTRAAERLHITQSGMSKNLAQLRELFDDPLLVRSGNALVLTERARELEGPLEMVLGNVHALFEAQRFDPATCRRSFTLAVTDYVAQYILPDALGAILAAAPGIDIQAIGWEPDSMRALAEGKIDMATCLTEGVPASVEQLRVGEDRFACLMRAGHPLAAAGAMRLDRYVQADHAAITIGGDKVRIIDRVLGKLGHSRNIRLRVPFYASAVEIVSRTDLLLTLPAHVARNVIQARNPSEPALAWAPLPFAVDSFEYSIIWHARFHGDPGHRWVREMLFAQMQSSLFAH</sequence>
<dbReference type="CDD" id="cd08417">
    <property type="entry name" value="PBP2_Nitroaromatics_like"/>
    <property type="match status" value="1"/>
</dbReference>
<dbReference type="Gene3D" id="1.10.10.10">
    <property type="entry name" value="Winged helix-like DNA-binding domain superfamily/Winged helix DNA-binding domain"/>
    <property type="match status" value="1"/>
</dbReference>
<keyword evidence="3" id="KW-0238">DNA-binding</keyword>
<dbReference type="KEGG" id="dde:Dde_2834"/>
<reference evidence="6 7" key="1">
    <citation type="journal article" date="2011" name="J. Bacteriol.">
        <title>Complete genome sequence and updated annotation of Desulfovibrio alaskensis G20.</title>
        <authorList>
            <person name="Hauser L.J."/>
            <person name="Land M.L."/>
            <person name="Brown S.D."/>
            <person name="Larimer F."/>
            <person name="Keller K.L."/>
            <person name="Rapp-Giles B.J."/>
            <person name="Price M.N."/>
            <person name="Lin M."/>
            <person name="Bruce D.C."/>
            <person name="Detter J.C."/>
            <person name="Tapia R."/>
            <person name="Han C.S."/>
            <person name="Goodwin L.A."/>
            <person name="Cheng J.F."/>
            <person name="Pitluck S."/>
            <person name="Copeland A."/>
            <person name="Lucas S."/>
            <person name="Nolan M."/>
            <person name="Lapidus A.L."/>
            <person name="Palumbo A.V."/>
            <person name="Wall J.D."/>
        </authorList>
    </citation>
    <scope>NUCLEOTIDE SEQUENCE [LARGE SCALE GENOMIC DNA]</scope>
    <source>
        <strain evidence="7">ATCC BAA 1058 / DSM 17464 / G20</strain>
    </source>
</reference>
<evidence type="ECO:0000313" key="7">
    <source>
        <dbReference type="Proteomes" id="UP000002710"/>
    </source>
</evidence>
<feature type="domain" description="HTH lysR-type" evidence="5">
    <location>
        <begin position="6"/>
        <end position="63"/>
    </location>
</feature>
<dbReference type="InterPro" id="IPR036390">
    <property type="entry name" value="WH_DNA-bd_sf"/>
</dbReference>
<dbReference type="SUPFAM" id="SSF46785">
    <property type="entry name" value="Winged helix' DNA-binding domain"/>
    <property type="match status" value="1"/>
</dbReference>
<dbReference type="eggNOG" id="COG0583">
    <property type="taxonomic scope" value="Bacteria"/>
</dbReference>
<proteinExistence type="inferred from homology"/>
<dbReference type="AlphaFoldDB" id="Q30XG7"/>
<dbReference type="Pfam" id="PF00126">
    <property type="entry name" value="HTH_1"/>
    <property type="match status" value="1"/>
</dbReference>
<keyword evidence="7" id="KW-1185">Reference proteome</keyword>
<organism evidence="6 7">
    <name type="scientific">Oleidesulfovibrio alaskensis (strain ATCC BAA-1058 / DSM 17464 / G20)</name>
    <name type="common">Desulfovibrio alaskensis</name>
    <dbReference type="NCBI Taxonomy" id="207559"/>
    <lineage>
        <taxon>Bacteria</taxon>
        <taxon>Pseudomonadati</taxon>
        <taxon>Thermodesulfobacteriota</taxon>
        <taxon>Desulfovibrionia</taxon>
        <taxon>Desulfovibrionales</taxon>
        <taxon>Desulfovibrionaceae</taxon>
        <taxon>Oleidesulfovibrio</taxon>
    </lineage>
</organism>
<dbReference type="InterPro" id="IPR037402">
    <property type="entry name" value="YidZ_PBP2"/>
</dbReference>
<name>Q30XG7_OLEA2</name>
<accession>Q30XG7</accession>
<protein>
    <submittedName>
        <fullName evidence="6">Transcriptional regulator, LysR family</fullName>
    </submittedName>
</protein>
<dbReference type="RefSeq" id="WP_011368634.1">
    <property type="nucleotide sequence ID" value="NC_007519.1"/>
</dbReference>
<dbReference type="HOGENOM" id="CLU_039613_39_2_7"/>
<dbReference type="PANTHER" id="PTHR30118:SF15">
    <property type="entry name" value="TRANSCRIPTIONAL REGULATORY PROTEIN"/>
    <property type="match status" value="1"/>
</dbReference>
<gene>
    <name evidence="6" type="ordered locus">Dde_2834</name>
</gene>
<dbReference type="GO" id="GO:0003700">
    <property type="term" value="F:DNA-binding transcription factor activity"/>
    <property type="evidence" value="ECO:0007669"/>
    <property type="project" value="InterPro"/>
</dbReference>
<dbReference type="PRINTS" id="PR00039">
    <property type="entry name" value="HTHLYSR"/>
</dbReference>
<comment type="similarity">
    <text evidence="1">Belongs to the LysR transcriptional regulatory family.</text>
</comment>
<keyword evidence="4" id="KW-0804">Transcription</keyword>
<dbReference type="InterPro" id="IPR005119">
    <property type="entry name" value="LysR_subst-bd"/>
</dbReference>
<dbReference type="PANTHER" id="PTHR30118">
    <property type="entry name" value="HTH-TYPE TRANSCRIPTIONAL REGULATOR LEUO-RELATED"/>
    <property type="match status" value="1"/>
</dbReference>
<dbReference type="SUPFAM" id="SSF53850">
    <property type="entry name" value="Periplasmic binding protein-like II"/>
    <property type="match status" value="1"/>
</dbReference>